<accession>A0ABW0KQI8</accession>
<dbReference type="EMBL" id="JBHSMQ010000004">
    <property type="protein sequence ID" value="MFC5455748.1"/>
    <property type="molecule type" value="Genomic_DNA"/>
</dbReference>
<keyword evidence="1" id="KW-0812">Transmembrane</keyword>
<protein>
    <submittedName>
        <fullName evidence="3">Endonuclease/exonuclease/phosphatase family protein</fullName>
    </submittedName>
</protein>
<comment type="caution">
    <text evidence="3">The sequence shown here is derived from an EMBL/GenBank/DDBJ whole genome shotgun (WGS) entry which is preliminary data.</text>
</comment>
<keyword evidence="3" id="KW-0255">Endonuclease</keyword>
<evidence type="ECO:0000313" key="4">
    <source>
        <dbReference type="Proteomes" id="UP001596052"/>
    </source>
</evidence>
<reference evidence="4" key="1">
    <citation type="journal article" date="2019" name="Int. J. Syst. Evol. Microbiol.">
        <title>The Global Catalogue of Microorganisms (GCM) 10K type strain sequencing project: providing services to taxonomists for standard genome sequencing and annotation.</title>
        <authorList>
            <consortium name="The Broad Institute Genomics Platform"/>
            <consortium name="The Broad Institute Genome Sequencing Center for Infectious Disease"/>
            <person name="Wu L."/>
            <person name="Ma J."/>
        </authorList>
    </citation>
    <scope>NUCLEOTIDE SEQUENCE [LARGE SCALE GENOMIC DNA]</scope>
    <source>
        <strain evidence="4">CGMCC 4.1469</strain>
    </source>
</reference>
<dbReference type="InterPro" id="IPR036691">
    <property type="entry name" value="Endo/exonu/phosph_ase_sf"/>
</dbReference>
<dbReference type="GO" id="GO:0004519">
    <property type="term" value="F:endonuclease activity"/>
    <property type="evidence" value="ECO:0007669"/>
    <property type="project" value="UniProtKB-KW"/>
</dbReference>
<proteinExistence type="predicted"/>
<dbReference type="Pfam" id="PF03372">
    <property type="entry name" value="Exo_endo_phos"/>
    <property type="match status" value="1"/>
</dbReference>
<evidence type="ECO:0000256" key="1">
    <source>
        <dbReference type="SAM" id="Phobius"/>
    </source>
</evidence>
<dbReference type="Proteomes" id="UP001596052">
    <property type="component" value="Unassembled WGS sequence"/>
</dbReference>
<keyword evidence="3" id="KW-0378">Hydrolase</keyword>
<organism evidence="3 4">
    <name type="scientific">Prosthecobacter fluviatilis</name>
    <dbReference type="NCBI Taxonomy" id="445931"/>
    <lineage>
        <taxon>Bacteria</taxon>
        <taxon>Pseudomonadati</taxon>
        <taxon>Verrucomicrobiota</taxon>
        <taxon>Verrucomicrobiia</taxon>
        <taxon>Verrucomicrobiales</taxon>
        <taxon>Verrucomicrobiaceae</taxon>
        <taxon>Prosthecobacter</taxon>
    </lineage>
</organism>
<dbReference type="InterPro" id="IPR005135">
    <property type="entry name" value="Endo/exonuclease/phosphatase"/>
</dbReference>
<dbReference type="RefSeq" id="WP_377167130.1">
    <property type="nucleotide sequence ID" value="NZ_JBHSMQ010000004.1"/>
</dbReference>
<gene>
    <name evidence="3" type="ORF">ACFQDI_12850</name>
</gene>
<evidence type="ECO:0000259" key="2">
    <source>
        <dbReference type="Pfam" id="PF03372"/>
    </source>
</evidence>
<keyword evidence="1" id="KW-0472">Membrane</keyword>
<keyword evidence="3" id="KW-0540">Nuclease</keyword>
<dbReference type="Gene3D" id="3.60.10.10">
    <property type="entry name" value="Endonuclease/exonuclease/phosphatase"/>
    <property type="match status" value="1"/>
</dbReference>
<feature type="transmembrane region" description="Helical" evidence="1">
    <location>
        <begin position="75"/>
        <end position="91"/>
    </location>
</feature>
<evidence type="ECO:0000313" key="3">
    <source>
        <dbReference type="EMBL" id="MFC5455748.1"/>
    </source>
</evidence>
<feature type="domain" description="Endonuclease/exonuclease/phosphatase" evidence="2">
    <location>
        <begin position="113"/>
        <end position="315"/>
    </location>
</feature>
<feature type="transmembrane region" description="Helical" evidence="1">
    <location>
        <begin position="45"/>
        <end position="68"/>
    </location>
</feature>
<name>A0ABW0KQI8_9BACT</name>
<sequence>MSDDAPPADNPIPVKKAVSLGRLCDVLVFLSLSCTWLGSLGRYGWPFVLLSHFRLQYVVVCSIIFLYALLRRRTWLILVSLVSILWNAQIIQDFHQTAEADAPPAGKSLRVTTFNILTQNKNQVAAVSHVMQADADIVCLLEVDESWRTALQPLRVKYPHRVEELSDGSFGIACYTRLPLKSLEVRRFTSWRLPTVVLNLDHLGRPLTFIGTHPIAPIGVQKTHSWWEQLSGLATLVSGLTGEVIVAGDFNATPWCEGMRLLREKGGLDFRSVAPVWPPTWGLNLPVMIPIDHVLLKRGLTVRKRTIGPDIGSDHRSVTVEITP</sequence>
<keyword evidence="1" id="KW-1133">Transmembrane helix</keyword>
<dbReference type="SUPFAM" id="SSF56219">
    <property type="entry name" value="DNase I-like"/>
    <property type="match status" value="1"/>
</dbReference>
<keyword evidence="4" id="KW-1185">Reference proteome</keyword>